<dbReference type="SUPFAM" id="SSF51430">
    <property type="entry name" value="NAD(P)-linked oxidoreductase"/>
    <property type="match status" value="1"/>
</dbReference>
<dbReference type="CDD" id="cd19071">
    <property type="entry name" value="AKR_AKR1-5-like"/>
    <property type="match status" value="1"/>
</dbReference>
<dbReference type="PROSITE" id="PS00798">
    <property type="entry name" value="ALDOKETO_REDUCTASE_1"/>
    <property type="match status" value="1"/>
</dbReference>
<dbReference type="Pfam" id="PF00248">
    <property type="entry name" value="Aldo_ket_red"/>
    <property type="match status" value="1"/>
</dbReference>
<dbReference type="FunFam" id="3.20.20.100:FF:000007">
    <property type="entry name" value="NAD(P)H-dependent D-xylose reductase xyl1"/>
    <property type="match status" value="1"/>
</dbReference>
<evidence type="ECO:0000256" key="1">
    <source>
        <dbReference type="ARBA" id="ARBA00007905"/>
    </source>
</evidence>
<accession>A0A0F4GDB8</accession>
<dbReference type="OrthoDB" id="416253at2759"/>
<dbReference type="PRINTS" id="PR00069">
    <property type="entry name" value="ALDKETRDTASE"/>
</dbReference>
<proteinExistence type="inferred from homology"/>
<feature type="domain" description="NADP-dependent oxidoreductase" evidence="3">
    <location>
        <begin position="359"/>
        <end position="629"/>
    </location>
</feature>
<protein>
    <recommendedName>
        <fullName evidence="3">NADP-dependent oxidoreductase domain-containing protein</fullName>
    </recommendedName>
</protein>
<dbReference type="Proteomes" id="UP000033647">
    <property type="component" value="Unassembled WGS sequence"/>
</dbReference>
<dbReference type="InterPro" id="IPR036812">
    <property type="entry name" value="NAD(P)_OxRdtase_dom_sf"/>
</dbReference>
<evidence type="ECO:0000256" key="2">
    <source>
        <dbReference type="ARBA" id="ARBA00023002"/>
    </source>
</evidence>
<dbReference type="EMBL" id="LAFY01004074">
    <property type="protein sequence ID" value="KJX95403.1"/>
    <property type="molecule type" value="Genomic_DNA"/>
</dbReference>
<dbReference type="AlphaFoldDB" id="A0A0F4GDB8"/>
<evidence type="ECO:0000313" key="5">
    <source>
        <dbReference type="Proteomes" id="UP000033647"/>
    </source>
</evidence>
<dbReference type="GO" id="GO:0016491">
    <property type="term" value="F:oxidoreductase activity"/>
    <property type="evidence" value="ECO:0007669"/>
    <property type="project" value="UniProtKB-KW"/>
</dbReference>
<evidence type="ECO:0000313" key="4">
    <source>
        <dbReference type="EMBL" id="KJX95403.1"/>
    </source>
</evidence>
<dbReference type="PROSITE" id="PS50890">
    <property type="entry name" value="PUA"/>
    <property type="match status" value="1"/>
</dbReference>
<reference evidence="4 5" key="1">
    <citation type="submission" date="2015-03" db="EMBL/GenBank/DDBJ databases">
        <title>RNA-seq based gene annotation and comparative genomics of four Zymoseptoria species reveal species-specific pathogenicity related genes and transposable element activity.</title>
        <authorList>
            <person name="Grandaubert J."/>
            <person name="Bhattacharyya A."/>
            <person name="Stukenbrock E.H."/>
        </authorList>
    </citation>
    <scope>NUCLEOTIDE SEQUENCE [LARGE SCALE GENOMIC DNA]</scope>
    <source>
        <strain evidence="4 5">Zb18110</strain>
    </source>
</reference>
<dbReference type="PROSITE" id="PS00062">
    <property type="entry name" value="ALDOKETO_REDUCTASE_2"/>
    <property type="match status" value="1"/>
</dbReference>
<name>A0A0F4GDB8_9PEZI</name>
<keyword evidence="2" id="KW-0560">Oxidoreductase</keyword>
<comment type="caution">
    <text evidence="4">The sequence shown here is derived from an EMBL/GenBank/DDBJ whole genome shotgun (WGS) entry which is preliminary data.</text>
</comment>
<organism evidence="4 5">
    <name type="scientific">Zymoseptoria brevis</name>
    <dbReference type="NCBI Taxonomy" id="1047168"/>
    <lineage>
        <taxon>Eukaryota</taxon>
        <taxon>Fungi</taxon>
        <taxon>Dikarya</taxon>
        <taxon>Ascomycota</taxon>
        <taxon>Pezizomycotina</taxon>
        <taxon>Dothideomycetes</taxon>
        <taxon>Dothideomycetidae</taxon>
        <taxon>Mycosphaerellales</taxon>
        <taxon>Mycosphaerellaceae</taxon>
        <taxon>Zymoseptoria</taxon>
    </lineage>
</organism>
<sequence>MAAPAGSAPTGSNVVANPGFEDAGSTTFADSWISSGYSASAISTPRSGSKAAQLKLRSSGTETTLDGTAITQTLSDLDPDATYVLNYYFKNSGYPGYLTCSITATLGGVPLSTAISRGDSSVASVLATALPTYIVDAYYPYEAEDLYDAALEEVFFATVDGPNYDEWMSDLPADVQTYLDIAPLMTAADPTVTTYTATSFMGYPPDFADDLDEDQLVSLGSVLSTAMPTNLYDLADTDLWAYESAFDAEFQPDGTYADWVTALPSDIQSMLIPGGVHPQTPAAITVVTVVSTIGREAPYMEDLTTPTSTPARFRTTALPIARASQVSQQVASRTGQLQHLRMASNTHHKLNTGASIPAVGFGTWQDKDAQQDAVLTALKAGYRHIDTARIYGTEPAVGAGIKASGVPRSEIFLVTKLWNNSHDPSSVESALDASLKDLGTDYVDLYLMHWPSPFKNGDNMFPKDDAGKVQTGTADYVETYKAMEECFKKGKAKAIGVSNFSKKEMERLLAETSVVPAAHQLELHPWLQQKSFSEWHASKGIHLTQYSPFGNQNEIYSKGKGLGKLMEDPVLVEIGKKYGKSGAQVALAWGIAHGRSVIPKSKTESRIKANLEGDFKLEKEDLDAIEKIDKKVRFNDPSESFGWDFYTDLEGKQ</sequence>
<dbReference type="InterPro" id="IPR023210">
    <property type="entry name" value="NADP_OxRdtase_dom"/>
</dbReference>
<keyword evidence="5" id="KW-1185">Reference proteome</keyword>
<dbReference type="InterPro" id="IPR020471">
    <property type="entry name" value="AKR"/>
</dbReference>
<comment type="similarity">
    <text evidence="1">Belongs to the aldo/keto reductase family.</text>
</comment>
<dbReference type="Gene3D" id="3.20.20.100">
    <property type="entry name" value="NADP-dependent oxidoreductase domain"/>
    <property type="match status" value="1"/>
</dbReference>
<dbReference type="PANTHER" id="PTHR11732">
    <property type="entry name" value="ALDO/KETO REDUCTASE"/>
    <property type="match status" value="1"/>
</dbReference>
<dbReference type="STRING" id="1047168.A0A0F4GDB8"/>
<evidence type="ECO:0000259" key="3">
    <source>
        <dbReference type="Pfam" id="PF00248"/>
    </source>
</evidence>
<dbReference type="InterPro" id="IPR018170">
    <property type="entry name" value="Aldo/ket_reductase_CS"/>
</dbReference>
<gene>
    <name evidence="4" type="ORF">TI39_contig4114g00012</name>
</gene>
<dbReference type="Gene3D" id="2.60.120.260">
    <property type="entry name" value="Galactose-binding domain-like"/>
    <property type="match status" value="1"/>
</dbReference>